<protein>
    <recommendedName>
        <fullName evidence="1">GCVT N-terminal domain-containing protein</fullName>
    </recommendedName>
</protein>
<feature type="non-terminal residue" evidence="2">
    <location>
        <position position="88"/>
    </location>
</feature>
<sequence length="88" mass="9450">MSDTSKILKRTALYDRHVALGARMAPFGGWEMPIEYSGLTNEHMAVRSAAGLFDVSHMGEIEIAGADALAAVQRISCNDASKLEIGQV</sequence>
<proteinExistence type="predicted"/>
<accession>A0A383DZ32</accession>
<evidence type="ECO:0000259" key="1">
    <source>
        <dbReference type="Pfam" id="PF01571"/>
    </source>
</evidence>
<dbReference type="AlphaFoldDB" id="A0A383DZ32"/>
<reference evidence="2" key="1">
    <citation type="submission" date="2018-05" db="EMBL/GenBank/DDBJ databases">
        <authorList>
            <person name="Lanie J.A."/>
            <person name="Ng W.-L."/>
            <person name="Kazmierczak K.M."/>
            <person name="Andrzejewski T.M."/>
            <person name="Davidsen T.M."/>
            <person name="Wayne K.J."/>
            <person name="Tettelin H."/>
            <person name="Glass J.I."/>
            <person name="Rusch D."/>
            <person name="Podicherti R."/>
            <person name="Tsui H.-C.T."/>
            <person name="Winkler M.E."/>
        </authorList>
    </citation>
    <scope>NUCLEOTIDE SEQUENCE</scope>
</reference>
<gene>
    <name evidence="2" type="ORF">METZ01_LOCUS502605</name>
</gene>
<evidence type="ECO:0000313" key="2">
    <source>
        <dbReference type="EMBL" id="SVE49751.1"/>
    </source>
</evidence>
<dbReference type="InterPro" id="IPR027266">
    <property type="entry name" value="TrmE/GcvT-like"/>
</dbReference>
<dbReference type="GO" id="GO:0005829">
    <property type="term" value="C:cytosol"/>
    <property type="evidence" value="ECO:0007669"/>
    <property type="project" value="TreeGrafter"/>
</dbReference>
<dbReference type="SUPFAM" id="SSF103025">
    <property type="entry name" value="Folate-binding domain"/>
    <property type="match status" value="1"/>
</dbReference>
<dbReference type="InterPro" id="IPR006222">
    <property type="entry name" value="GCVT_N"/>
</dbReference>
<dbReference type="Gene3D" id="3.30.1360.120">
    <property type="entry name" value="Probable tRNA modification gtpase trme, domain 1"/>
    <property type="match status" value="1"/>
</dbReference>
<dbReference type="Pfam" id="PF01571">
    <property type="entry name" value="GCV_T"/>
    <property type="match status" value="1"/>
</dbReference>
<feature type="domain" description="GCVT N-terminal" evidence="1">
    <location>
        <begin position="13"/>
        <end position="88"/>
    </location>
</feature>
<dbReference type="EMBL" id="UINC01221421">
    <property type="protein sequence ID" value="SVE49751.1"/>
    <property type="molecule type" value="Genomic_DNA"/>
</dbReference>
<dbReference type="InterPro" id="IPR028896">
    <property type="entry name" value="GcvT/YgfZ/DmdA"/>
</dbReference>
<name>A0A383DZ32_9ZZZZ</name>
<organism evidence="2">
    <name type="scientific">marine metagenome</name>
    <dbReference type="NCBI Taxonomy" id="408172"/>
    <lineage>
        <taxon>unclassified sequences</taxon>
        <taxon>metagenomes</taxon>
        <taxon>ecological metagenomes</taxon>
    </lineage>
</organism>
<dbReference type="PANTHER" id="PTHR43757:SF2">
    <property type="entry name" value="AMINOMETHYLTRANSFERASE, MITOCHONDRIAL"/>
    <property type="match status" value="1"/>
</dbReference>
<dbReference type="PANTHER" id="PTHR43757">
    <property type="entry name" value="AMINOMETHYLTRANSFERASE"/>
    <property type="match status" value="1"/>
</dbReference>